<protein>
    <submittedName>
        <fullName evidence="4">Phosphonate transport system substrate-binding protein</fullName>
    </submittedName>
</protein>
<dbReference type="InterPro" id="IPR030836">
    <property type="entry name" value="ABC_peri_PhnD-like"/>
</dbReference>
<keyword evidence="2 3" id="KW-0732">Signal</keyword>
<evidence type="ECO:0000313" key="5">
    <source>
        <dbReference type="Proteomes" id="UP000199250"/>
    </source>
</evidence>
<dbReference type="SUPFAM" id="SSF53850">
    <property type="entry name" value="Periplasmic binding protein-like II"/>
    <property type="match status" value="1"/>
</dbReference>
<name>A0A1H6SNN7_9GAMM</name>
<evidence type="ECO:0000256" key="3">
    <source>
        <dbReference type="SAM" id="SignalP"/>
    </source>
</evidence>
<dbReference type="InterPro" id="IPR005770">
    <property type="entry name" value="PhnD"/>
</dbReference>
<dbReference type="CDD" id="cd13572">
    <property type="entry name" value="PBP2_PnhD_2"/>
    <property type="match status" value="1"/>
</dbReference>
<evidence type="ECO:0000256" key="2">
    <source>
        <dbReference type="ARBA" id="ARBA00022729"/>
    </source>
</evidence>
<dbReference type="EMBL" id="FNYQ01000016">
    <property type="protein sequence ID" value="SEI69411.1"/>
    <property type="molecule type" value="Genomic_DNA"/>
</dbReference>
<evidence type="ECO:0000256" key="1">
    <source>
        <dbReference type="ARBA" id="ARBA00007162"/>
    </source>
</evidence>
<proteinExistence type="inferred from homology"/>
<evidence type="ECO:0000313" key="4">
    <source>
        <dbReference type="EMBL" id="SEI69411.1"/>
    </source>
</evidence>
<accession>A0A1H6SNN7</accession>
<dbReference type="AlphaFoldDB" id="A0A1H6SNN7"/>
<dbReference type="NCBIfam" id="TIGR04553">
    <property type="entry name" value="ABC_peri_selen"/>
    <property type="match status" value="1"/>
</dbReference>
<gene>
    <name evidence="4" type="ORF">SAMN04244572_01358</name>
</gene>
<dbReference type="GO" id="GO:0043190">
    <property type="term" value="C:ATP-binding cassette (ABC) transporter complex"/>
    <property type="evidence" value="ECO:0007669"/>
    <property type="project" value="InterPro"/>
</dbReference>
<dbReference type="PANTHER" id="PTHR35841:SF1">
    <property type="entry name" value="PHOSPHONATES-BINDING PERIPLASMIC PROTEIN"/>
    <property type="match status" value="1"/>
</dbReference>
<feature type="signal peptide" evidence="3">
    <location>
        <begin position="1"/>
        <end position="47"/>
    </location>
</feature>
<dbReference type="Proteomes" id="UP000199250">
    <property type="component" value="Unassembled WGS sequence"/>
</dbReference>
<sequence>MRLHAVRFLYNPPALFSAIEPENPMLKRTLALAAGFALSLSSALSQAAEVLNVSAIPDEAPTELLRKFKPLGAYLEKELGMPVKFVPVADYAAVVEGLAANRVDLAWLGGFTFVQTRLKTGNAIPLVQREQDEKFTSKFISADPAVKSLQDLKGKTFAFGSVSSTSGSLMPRYFMLKDGIKPEEFFSRVAYSGAHDATVAWVQSGKVDAGVLNASVWDKLVAAGKVDTDKVKVFATTPTYYDYNWTVRGTLDPALTAKIKKAFLALDPVKPEHKAILDLQAASRFIETKPENYQGIEEAARAAGLLK</sequence>
<dbReference type="Gene3D" id="3.40.190.10">
    <property type="entry name" value="Periplasmic binding protein-like II"/>
    <property type="match status" value="2"/>
</dbReference>
<organism evidence="4 5">
    <name type="scientific">Azotobacter beijerinckii</name>
    <dbReference type="NCBI Taxonomy" id="170623"/>
    <lineage>
        <taxon>Bacteria</taxon>
        <taxon>Pseudomonadati</taxon>
        <taxon>Pseudomonadota</taxon>
        <taxon>Gammaproteobacteria</taxon>
        <taxon>Pseudomonadales</taxon>
        <taxon>Pseudomonadaceae</taxon>
        <taxon>Azotobacter</taxon>
    </lineage>
</organism>
<reference evidence="4 5" key="1">
    <citation type="submission" date="2016-10" db="EMBL/GenBank/DDBJ databases">
        <authorList>
            <person name="de Groot N.N."/>
        </authorList>
    </citation>
    <scope>NUCLEOTIDE SEQUENCE [LARGE SCALE GENOMIC DNA]</scope>
    <source>
        <strain evidence="4 5">DSM 373</strain>
    </source>
</reference>
<dbReference type="PANTHER" id="PTHR35841">
    <property type="entry name" value="PHOSPHONATES-BINDING PERIPLASMIC PROTEIN"/>
    <property type="match status" value="1"/>
</dbReference>
<comment type="similarity">
    <text evidence="1">Belongs to the phosphate/phosphite/phosphonate binding protein family.</text>
</comment>
<dbReference type="NCBIfam" id="TIGR01098">
    <property type="entry name" value="3A0109s03R"/>
    <property type="match status" value="1"/>
</dbReference>
<dbReference type="GO" id="GO:0055085">
    <property type="term" value="P:transmembrane transport"/>
    <property type="evidence" value="ECO:0007669"/>
    <property type="project" value="InterPro"/>
</dbReference>
<dbReference type="Pfam" id="PF12974">
    <property type="entry name" value="Phosphonate-bd"/>
    <property type="match status" value="1"/>
</dbReference>
<feature type="chain" id="PRO_5011570641" evidence="3">
    <location>
        <begin position="48"/>
        <end position="307"/>
    </location>
</feature>